<dbReference type="FunCoup" id="A0A2P6NKP4">
    <property type="interactions" value="75"/>
</dbReference>
<comment type="similarity">
    <text evidence="5">Belongs to the TRAFAC class YlqF/YawG GTPase family. NOG2 subfamily.</text>
</comment>
<dbReference type="InterPro" id="IPR012971">
    <property type="entry name" value="NOG2_N_dom"/>
</dbReference>
<dbReference type="InterPro" id="IPR006073">
    <property type="entry name" value="GTP-bd"/>
</dbReference>
<evidence type="ECO:0000313" key="8">
    <source>
        <dbReference type="EMBL" id="PRP84513.1"/>
    </source>
</evidence>
<evidence type="ECO:0000259" key="7">
    <source>
        <dbReference type="PROSITE" id="PS51721"/>
    </source>
</evidence>
<dbReference type="CDD" id="cd01858">
    <property type="entry name" value="NGP_1"/>
    <property type="match status" value="1"/>
</dbReference>
<evidence type="ECO:0000256" key="2">
    <source>
        <dbReference type="ARBA" id="ARBA00022741"/>
    </source>
</evidence>
<dbReference type="EMBL" id="MDYQ01000061">
    <property type="protein sequence ID" value="PRP84513.1"/>
    <property type="molecule type" value="Genomic_DNA"/>
</dbReference>
<dbReference type="GO" id="GO:0005730">
    <property type="term" value="C:nucleolus"/>
    <property type="evidence" value="ECO:0007669"/>
    <property type="project" value="UniProtKB-SubCell"/>
</dbReference>
<comment type="subcellular location">
    <subcellularLocation>
        <location evidence="1 5">Nucleus</location>
        <location evidence="1 5">Nucleolus</location>
    </subcellularLocation>
</comment>
<dbReference type="Pfam" id="PF01926">
    <property type="entry name" value="MMR_HSR1"/>
    <property type="match status" value="1"/>
</dbReference>
<dbReference type="PANTHER" id="PTHR11089:SF9">
    <property type="entry name" value="NUCLEOLAR GTP-BINDING PROTEIN 2"/>
    <property type="match status" value="1"/>
</dbReference>
<dbReference type="AlphaFoldDB" id="A0A2P6NKP4"/>
<sequence length="695" mass="80153">MPAGHVKTNSSSNPDRKGAKEHQRSKATINRLAMYNEKTVRDREGKIVKTAFNSREIPKARIAPNKKWFNFTRASTQDNLEHFREELQKAEKNPYSVILKQHTVPVSLITDNSKTQRMNLLTAETFESTFGPKKQRKKPKVELEDYESIMSHVDKQAEKYDEDKDSNMFGFGETDMKGERRADVFEKGTSKRIWGELYKVVDSSDVIIQVLDARDPMGTRCRHIEKLLTTEKKHKHLIFVLNKCDLVPTWATARWVRVLSEEFPTLAFHASITNPFGKGSLIQLLRQMASLHKDKKQISVGFIGYPNVGKSSVINTLKNKRVCKVAPIPGETKVWQYITLIRNIFLVDCPGIVYPTGETETQLVLKGVVRIENIGDAIDHISEITRLVKREYLDKSYQVSGWTDYIDFLTMFARRSGKLLKGGEPDLNTVAKMVLMDWQRGRIPFFTCPPMDERPSDVQDENSKFQVAQQFKKIAVSSEYTEDDKQGKEVEMQDAEEEEDVVDWDEVYENNSEIEEEGEEAEEEGEEAEEEGEEAEEVEEEEVEEEEGSSSEDEDNKKRGRYVRAPQPEEEEEAEEVEEEEVKKPKTFLSADALPSTPSQVKINPKKNKRAREAYSDDEEPRRAKKTKRPREEAASDDEEDDSKPKKEKRMTTNKKKAKNYYDDANVKNKPHRRERVAPNAREKKIRHQTIVSNF</sequence>
<accession>A0A2P6NKP4</accession>
<feature type="region of interest" description="Disordered" evidence="6">
    <location>
        <begin position="478"/>
        <end position="695"/>
    </location>
</feature>
<dbReference type="OrthoDB" id="444945at2759"/>
<comment type="function">
    <text evidence="5">GTPase that associates with pre-60S ribosomal subunits in the nucleolus and is required for their nuclear export and maturation.</text>
</comment>
<feature type="compositionally biased region" description="Basic and acidic residues" evidence="6">
    <location>
        <begin position="14"/>
        <end position="24"/>
    </location>
</feature>
<dbReference type="PROSITE" id="PS51721">
    <property type="entry name" value="G_CP"/>
    <property type="match status" value="1"/>
</dbReference>
<feature type="region of interest" description="Disordered" evidence="6">
    <location>
        <begin position="1"/>
        <end position="29"/>
    </location>
</feature>
<feature type="domain" description="CP-type G" evidence="7">
    <location>
        <begin position="194"/>
        <end position="355"/>
    </location>
</feature>
<gene>
    <name evidence="8" type="ORF">PROFUN_05848</name>
</gene>
<evidence type="ECO:0000256" key="1">
    <source>
        <dbReference type="ARBA" id="ARBA00004604"/>
    </source>
</evidence>
<dbReference type="GO" id="GO:0005525">
    <property type="term" value="F:GTP binding"/>
    <property type="evidence" value="ECO:0007669"/>
    <property type="project" value="UniProtKB-KW"/>
</dbReference>
<dbReference type="InterPro" id="IPR050755">
    <property type="entry name" value="TRAFAC_YlqF/YawG_RiboMat"/>
</dbReference>
<dbReference type="Pfam" id="PF08153">
    <property type="entry name" value="NGP1NT"/>
    <property type="match status" value="1"/>
</dbReference>
<dbReference type="Gene3D" id="3.40.50.300">
    <property type="entry name" value="P-loop containing nucleotide triphosphate hydrolases"/>
    <property type="match status" value="1"/>
</dbReference>
<dbReference type="PRINTS" id="PR00326">
    <property type="entry name" value="GTP1OBG"/>
</dbReference>
<keyword evidence="2 5" id="KW-0547">Nucleotide-binding</keyword>
<evidence type="ECO:0000256" key="5">
    <source>
        <dbReference type="RuleBase" id="RU364023"/>
    </source>
</evidence>
<feature type="compositionally biased region" description="Basic residues" evidence="6">
    <location>
        <begin position="646"/>
        <end position="659"/>
    </location>
</feature>
<comment type="caution">
    <text evidence="8">The sequence shown here is derived from an EMBL/GenBank/DDBJ whole genome shotgun (WGS) entry which is preliminary data.</text>
</comment>
<proteinExistence type="inferred from homology"/>
<feature type="compositionally biased region" description="Acidic residues" evidence="6">
    <location>
        <begin position="492"/>
        <end position="554"/>
    </location>
</feature>
<dbReference type="InParanoid" id="A0A2P6NKP4"/>
<name>A0A2P6NKP4_9EUKA</name>
<keyword evidence="4 5" id="KW-0539">Nucleus</keyword>
<keyword evidence="9" id="KW-1185">Reference proteome</keyword>
<evidence type="ECO:0000256" key="4">
    <source>
        <dbReference type="ARBA" id="ARBA00023242"/>
    </source>
</evidence>
<evidence type="ECO:0000313" key="9">
    <source>
        <dbReference type="Proteomes" id="UP000241769"/>
    </source>
</evidence>
<dbReference type="InterPro" id="IPR027417">
    <property type="entry name" value="P-loop_NTPase"/>
</dbReference>
<protein>
    <recommendedName>
        <fullName evidence="5">Nucleolar GTP-binding protein 2</fullName>
    </recommendedName>
</protein>
<keyword evidence="3 5" id="KW-0342">GTP-binding</keyword>
<feature type="compositionally biased region" description="Acidic residues" evidence="6">
    <location>
        <begin position="568"/>
        <end position="580"/>
    </location>
</feature>
<evidence type="ECO:0000256" key="6">
    <source>
        <dbReference type="SAM" id="MobiDB-lite"/>
    </source>
</evidence>
<reference evidence="8 9" key="1">
    <citation type="journal article" date="2018" name="Genome Biol. Evol.">
        <title>Multiple Roots of Fruiting Body Formation in Amoebozoa.</title>
        <authorList>
            <person name="Hillmann F."/>
            <person name="Forbes G."/>
            <person name="Novohradska S."/>
            <person name="Ferling I."/>
            <person name="Riege K."/>
            <person name="Groth M."/>
            <person name="Westermann M."/>
            <person name="Marz M."/>
            <person name="Spaller T."/>
            <person name="Winckler T."/>
            <person name="Schaap P."/>
            <person name="Glockner G."/>
        </authorList>
    </citation>
    <scope>NUCLEOTIDE SEQUENCE [LARGE SCALE GENOMIC DNA]</scope>
    <source>
        <strain evidence="8 9">Jena</strain>
    </source>
</reference>
<dbReference type="PANTHER" id="PTHR11089">
    <property type="entry name" value="GTP-BINDING PROTEIN-RELATED"/>
    <property type="match status" value="1"/>
</dbReference>
<dbReference type="InterPro" id="IPR024929">
    <property type="entry name" value="GNL2_CP_dom"/>
</dbReference>
<dbReference type="Proteomes" id="UP000241769">
    <property type="component" value="Unassembled WGS sequence"/>
</dbReference>
<dbReference type="FunFam" id="1.10.1580.10:FF:000001">
    <property type="entry name" value="Nucleolar GTP-binding protein 2"/>
    <property type="match status" value="1"/>
</dbReference>
<organism evidence="8 9">
    <name type="scientific">Planoprotostelium fungivorum</name>
    <dbReference type="NCBI Taxonomy" id="1890364"/>
    <lineage>
        <taxon>Eukaryota</taxon>
        <taxon>Amoebozoa</taxon>
        <taxon>Evosea</taxon>
        <taxon>Variosea</taxon>
        <taxon>Cavosteliida</taxon>
        <taxon>Cavosteliaceae</taxon>
        <taxon>Planoprotostelium</taxon>
    </lineage>
</organism>
<dbReference type="FunFam" id="3.40.50.300:FF:000559">
    <property type="entry name" value="Nuclear/nucleolar GTPase 2"/>
    <property type="match status" value="1"/>
</dbReference>
<evidence type="ECO:0000256" key="3">
    <source>
        <dbReference type="ARBA" id="ARBA00023134"/>
    </source>
</evidence>
<dbReference type="STRING" id="1890364.A0A2P6NKP4"/>
<dbReference type="Gene3D" id="1.10.1580.10">
    <property type="match status" value="1"/>
</dbReference>
<dbReference type="InterPro" id="IPR023179">
    <property type="entry name" value="GTP-bd_ortho_bundle_sf"/>
</dbReference>
<dbReference type="InterPro" id="IPR030378">
    <property type="entry name" value="G_CP_dom"/>
</dbReference>
<dbReference type="SUPFAM" id="SSF52540">
    <property type="entry name" value="P-loop containing nucleoside triphosphate hydrolases"/>
    <property type="match status" value="1"/>
</dbReference>